<gene>
    <name evidence="1" type="ORF">HMPREF1535_03983</name>
</gene>
<sequence>MGLDGYSRVIFQAYKMRLCLLTTVIKKNVITLSVVTEYL</sequence>
<comment type="caution">
    <text evidence="1">The sequence shown here is derived from an EMBL/GenBank/DDBJ whole genome shotgun (WGS) entry which is preliminary data.</text>
</comment>
<dbReference type="AlphaFoldDB" id="A0A0F5IT66"/>
<evidence type="ECO:0000313" key="2">
    <source>
        <dbReference type="Proteomes" id="UP000033047"/>
    </source>
</evidence>
<accession>A0A0F5IT66</accession>
<dbReference type="STRING" id="927665.HMPREF1535_03983"/>
<name>A0A0F5IT66_9BACT</name>
<dbReference type="PATRIC" id="fig|927665.4.peg.4093"/>
<dbReference type="Proteomes" id="UP000033047">
    <property type="component" value="Unassembled WGS sequence"/>
</dbReference>
<organism evidence="1 2">
    <name type="scientific">Parabacteroides goldsteinii DSM 19448 = WAL 12034</name>
    <dbReference type="NCBI Taxonomy" id="927665"/>
    <lineage>
        <taxon>Bacteria</taxon>
        <taxon>Pseudomonadati</taxon>
        <taxon>Bacteroidota</taxon>
        <taxon>Bacteroidia</taxon>
        <taxon>Bacteroidales</taxon>
        <taxon>Tannerellaceae</taxon>
        <taxon>Parabacteroides</taxon>
    </lineage>
</organism>
<proteinExistence type="predicted"/>
<dbReference type="HOGENOM" id="CLU_3314020_0_0_10"/>
<dbReference type="EMBL" id="AQHV01000021">
    <property type="protein sequence ID" value="KKB48754.1"/>
    <property type="molecule type" value="Genomic_DNA"/>
</dbReference>
<evidence type="ECO:0000313" key="1">
    <source>
        <dbReference type="EMBL" id="KKB48754.1"/>
    </source>
</evidence>
<reference evidence="1 2" key="1">
    <citation type="submission" date="2013-04" db="EMBL/GenBank/DDBJ databases">
        <title>The Genome Sequence of Parabacteroides goldsteinii DSM 19448.</title>
        <authorList>
            <consortium name="The Broad Institute Genomics Platform"/>
            <person name="Earl A."/>
            <person name="Ward D."/>
            <person name="Feldgarden M."/>
            <person name="Gevers D."/>
            <person name="Martens E."/>
            <person name="Sakamoto M."/>
            <person name="Benno Y."/>
            <person name="Song Y."/>
            <person name="Liu C."/>
            <person name="Lee J."/>
            <person name="Bolanos M."/>
            <person name="Vaisanen M.L."/>
            <person name="Finegold S.M."/>
            <person name="Walker B."/>
            <person name="Young S."/>
            <person name="Zeng Q."/>
            <person name="Gargeya S."/>
            <person name="Fitzgerald M."/>
            <person name="Haas B."/>
            <person name="Abouelleil A."/>
            <person name="Allen A.W."/>
            <person name="Alvarado L."/>
            <person name="Arachchi H.M."/>
            <person name="Berlin A.M."/>
            <person name="Chapman S.B."/>
            <person name="Gainer-Dewar J."/>
            <person name="Goldberg J."/>
            <person name="Griggs A."/>
            <person name="Gujja S."/>
            <person name="Hansen M."/>
            <person name="Howarth C."/>
            <person name="Imamovic A."/>
            <person name="Ireland A."/>
            <person name="Larimer J."/>
            <person name="McCowan C."/>
            <person name="Murphy C."/>
            <person name="Pearson M."/>
            <person name="Poon T.W."/>
            <person name="Priest M."/>
            <person name="Roberts A."/>
            <person name="Saif S."/>
            <person name="Shea T."/>
            <person name="Sisk P."/>
            <person name="Sykes S."/>
            <person name="Wortman J."/>
            <person name="Nusbaum C."/>
            <person name="Birren B."/>
        </authorList>
    </citation>
    <scope>NUCLEOTIDE SEQUENCE [LARGE SCALE GENOMIC DNA]</scope>
    <source>
        <strain evidence="1 2">DSM 19448</strain>
    </source>
</reference>
<protein>
    <submittedName>
        <fullName evidence="1">Uncharacterized protein</fullName>
    </submittedName>
</protein>